<dbReference type="EC" id="4.1.1.23" evidence="7"/>
<keyword evidence="10" id="KW-1185">Reference proteome</keyword>
<accession>A0A8X8IEJ3</accession>
<dbReference type="PANTHER" id="PTHR43375:SF1">
    <property type="entry name" value="OROTIDINE 5'-PHOSPHATE DECARBOXYLASE"/>
    <property type="match status" value="1"/>
</dbReference>
<keyword evidence="5" id="KW-0456">Lyase</keyword>
<proteinExistence type="inferred from homology"/>
<dbReference type="Gene3D" id="3.20.20.70">
    <property type="entry name" value="Aldolase class I"/>
    <property type="match status" value="1"/>
</dbReference>
<dbReference type="InterPro" id="IPR013785">
    <property type="entry name" value="Aldolase_TIM"/>
</dbReference>
<dbReference type="Pfam" id="PF00215">
    <property type="entry name" value="OMPdecase"/>
    <property type="match status" value="1"/>
</dbReference>
<reference evidence="9 10" key="1">
    <citation type="submission" date="2016-10" db="EMBL/GenBank/DDBJ databases">
        <authorList>
            <person name="Varghese N."/>
            <person name="Submissions S."/>
        </authorList>
    </citation>
    <scope>NUCLEOTIDE SEQUENCE [LARGE SCALE GENOMIC DNA]</scope>
    <source>
        <strain evidence="9 10">DSM 25353</strain>
    </source>
</reference>
<dbReference type="GO" id="GO:0004590">
    <property type="term" value="F:orotidine-5'-phosphate decarboxylase activity"/>
    <property type="evidence" value="ECO:0007669"/>
    <property type="project" value="UniProtKB-UniRule"/>
</dbReference>
<dbReference type="PANTHER" id="PTHR43375">
    <property type="entry name" value="OROTIDINE 5'-PHOSPHATE DECARBOXYLASE"/>
    <property type="match status" value="1"/>
</dbReference>
<keyword evidence="4" id="KW-0665">Pyrimidine biosynthesis</keyword>
<name>A0A8X8IEJ3_9BACT</name>
<evidence type="ECO:0000256" key="5">
    <source>
        <dbReference type="ARBA" id="ARBA00023239"/>
    </source>
</evidence>
<organism evidence="9 10">
    <name type="scientific">Hydrobacter penzbergensis</name>
    <dbReference type="NCBI Taxonomy" id="1235997"/>
    <lineage>
        <taxon>Bacteria</taxon>
        <taxon>Pseudomonadati</taxon>
        <taxon>Bacteroidota</taxon>
        <taxon>Chitinophagia</taxon>
        <taxon>Chitinophagales</taxon>
        <taxon>Chitinophagaceae</taxon>
        <taxon>Hydrobacter</taxon>
    </lineage>
</organism>
<gene>
    <name evidence="9" type="ORF">SAMN05444410_10330</name>
</gene>
<protein>
    <recommendedName>
        <fullName evidence="7">Orotidine-5'-phosphate decarboxylase</fullName>
        <ecNumber evidence="7">4.1.1.23</ecNumber>
    </recommendedName>
</protein>
<evidence type="ECO:0000259" key="8">
    <source>
        <dbReference type="SMART" id="SM00934"/>
    </source>
</evidence>
<dbReference type="NCBIfam" id="TIGR02127">
    <property type="entry name" value="pyrF_sub2"/>
    <property type="match status" value="1"/>
</dbReference>
<evidence type="ECO:0000313" key="9">
    <source>
        <dbReference type="EMBL" id="SDW46533.1"/>
    </source>
</evidence>
<dbReference type="InterPro" id="IPR011060">
    <property type="entry name" value="RibuloseP-bd_barrel"/>
</dbReference>
<evidence type="ECO:0000256" key="3">
    <source>
        <dbReference type="ARBA" id="ARBA00022793"/>
    </source>
</evidence>
<dbReference type="CDD" id="cd04725">
    <property type="entry name" value="OMP_decarboxylase_like"/>
    <property type="match status" value="1"/>
</dbReference>
<dbReference type="SUPFAM" id="SSF51366">
    <property type="entry name" value="Ribulose-phoshate binding barrel"/>
    <property type="match status" value="1"/>
</dbReference>
<comment type="pathway">
    <text evidence="1">Pyrimidine metabolism; UMP biosynthesis via de novo pathway; UMP from orotate: step 2/2.</text>
</comment>
<sequence length="270" mass="29972">MTRTELVAQIRQKKSYLTVGLDTDITKIPPHLQSHPDAVFTFNKAIIDATLEYCVSYKINTAFYESQGLKGWEALEKTVHYIPSTHFKIADAKRGDIGNTSSQYAKTFFEVLPFDAVTVAPYMGEDSVRPFLEYDNKWTIVLGLTSNAGSLDFQKLSLASSEKMLYEQVLEKTVSWGTPNNLMFVVGATRASDLQHIRTIIPDHFLLVPGVGFQGGSLEEVSQYGLNKDCGLLVNASRAIIFASSKENFAEEAATIAATYAAEMKQYLEV</sequence>
<evidence type="ECO:0000256" key="4">
    <source>
        <dbReference type="ARBA" id="ARBA00022975"/>
    </source>
</evidence>
<dbReference type="EMBL" id="FNNO01000003">
    <property type="protein sequence ID" value="SDW46533.1"/>
    <property type="molecule type" value="Genomic_DNA"/>
</dbReference>
<comment type="similarity">
    <text evidence="2">Belongs to the OMP decarboxylase family. Type 2 subfamily.</text>
</comment>
<dbReference type="SMART" id="SM00934">
    <property type="entry name" value="OMPdecase"/>
    <property type="match status" value="1"/>
</dbReference>
<dbReference type="InterPro" id="IPR001754">
    <property type="entry name" value="OMPdeCOase_dom"/>
</dbReference>
<dbReference type="GO" id="GO:0006207">
    <property type="term" value="P:'de novo' pyrimidine nucleobase biosynthetic process"/>
    <property type="evidence" value="ECO:0007669"/>
    <property type="project" value="InterPro"/>
</dbReference>
<dbReference type="RefSeq" id="WP_092722515.1">
    <property type="nucleotide sequence ID" value="NZ_FNNO01000003.1"/>
</dbReference>
<evidence type="ECO:0000256" key="7">
    <source>
        <dbReference type="NCBIfam" id="TIGR02127"/>
    </source>
</evidence>
<keyword evidence="3" id="KW-0210">Decarboxylase</keyword>
<dbReference type="AlphaFoldDB" id="A0A8X8IEJ3"/>
<evidence type="ECO:0000313" key="10">
    <source>
        <dbReference type="Proteomes" id="UP000198711"/>
    </source>
</evidence>
<comment type="caution">
    <text evidence="9">The sequence shown here is derived from an EMBL/GenBank/DDBJ whole genome shotgun (WGS) entry which is preliminary data.</text>
</comment>
<dbReference type="InterPro" id="IPR011995">
    <property type="entry name" value="OMPdecase_type-2"/>
</dbReference>
<feature type="domain" description="Orotidine 5'-phosphate decarboxylase" evidence="8">
    <location>
        <begin position="16"/>
        <end position="253"/>
    </location>
</feature>
<dbReference type="Proteomes" id="UP000198711">
    <property type="component" value="Unassembled WGS sequence"/>
</dbReference>
<evidence type="ECO:0000256" key="1">
    <source>
        <dbReference type="ARBA" id="ARBA00004861"/>
    </source>
</evidence>
<evidence type="ECO:0000256" key="2">
    <source>
        <dbReference type="ARBA" id="ARBA00008847"/>
    </source>
</evidence>
<comment type="catalytic activity">
    <reaction evidence="6">
        <text>orotidine 5'-phosphate + H(+) = UMP + CO2</text>
        <dbReference type="Rhea" id="RHEA:11596"/>
        <dbReference type="ChEBI" id="CHEBI:15378"/>
        <dbReference type="ChEBI" id="CHEBI:16526"/>
        <dbReference type="ChEBI" id="CHEBI:57538"/>
        <dbReference type="ChEBI" id="CHEBI:57865"/>
        <dbReference type="EC" id="4.1.1.23"/>
    </reaction>
</comment>
<evidence type="ECO:0000256" key="6">
    <source>
        <dbReference type="ARBA" id="ARBA00049157"/>
    </source>
</evidence>
<dbReference type="GO" id="GO:0009220">
    <property type="term" value="P:pyrimidine ribonucleotide biosynthetic process"/>
    <property type="evidence" value="ECO:0007669"/>
    <property type="project" value="UniProtKB-UniRule"/>
</dbReference>